<feature type="domain" description="Cytochrome c" evidence="9">
    <location>
        <begin position="264"/>
        <end position="424"/>
    </location>
</feature>
<dbReference type="GO" id="GO:0009055">
    <property type="term" value="F:electron transfer activity"/>
    <property type="evidence" value="ECO:0007669"/>
    <property type="project" value="InterPro"/>
</dbReference>
<feature type="signal peptide" evidence="8">
    <location>
        <begin position="1"/>
        <end position="27"/>
    </location>
</feature>
<comment type="caution">
    <text evidence="10">The sequence shown here is derived from an EMBL/GenBank/DDBJ whole genome shotgun (WGS) entry which is preliminary data.</text>
</comment>
<evidence type="ECO:0000256" key="3">
    <source>
        <dbReference type="ARBA" id="ARBA00022723"/>
    </source>
</evidence>
<dbReference type="InterPro" id="IPR051395">
    <property type="entry name" value="Cytochrome_c_Peroxidase/MauG"/>
</dbReference>
<dbReference type="OrthoDB" id="9805202at2"/>
<evidence type="ECO:0000313" key="10">
    <source>
        <dbReference type="EMBL" id="RDD66518.1"/>
    </source>
</evidence>
<evidence type="ECO:0000256" key="5">
    <source>
        <dbReference type="ARBA" id="ARBA00023004"/>
    </source>
</evidence>
<dbReference type="GO" id="GO:0046872">
    <property type="term" value="F:metal ion binding"/>
    <property type="evidence" value="ECO:0007669"/>
    <property type="project" value="UniProtKB-KW"/>
</dbReference>
<keyword evidence="4" id="KW-0560">Oxidoreductase</keyword>
<keyword evidence="10" id="KW-0575">Peroxidase</keyword>
<sequence length="447" mass="47860">MSMSPQPVRCLIALSCALLSTAGAARAELALPPAPTDADYREVNRAAAELGQLLFYDPILSGNREVSCGTCHHPRFGTGDGLSLPLGDGGRGLGPDRVADPENPPEQRVPRNAQGLFNLGAHEFTVLFHDGRIEVDPARPGGLRTPLDTDMVTGFDSLLSAQSMFPVLSPDEMAGHYAENEIAAAVRMGRLTGPGGGWDLIARRVAEIPAYAEAFAAVYDDIDTPEQIDFADVSNAIASFIEFEWRSDTAPFDLWRRGEAELSPEAEAGARIFYGWSGCSECHAGTFQTDHGFHATGEVQIGPGKARRFEDHARDPGRFGVTGHAEDLYAFRTPSLRNVALTAPYGHAGAFADLEAYVAAHSGTTRAFDSYEVARAVLPDLPVDDLRILASTEDRAAVEAARVDMRPLSGEELRLILAFLHSLTDPVSVTGRLGVPESVPSGLAVPK</sequence>
<dbReference type="GO" id="GO:0030313">
    <property type="term" value="C:cell envelope"/>
    <property type="evidence" value="ECO:0007669"/>
    <property type="project" value="UniProtKB-SubCell"/>
</dbReference>
<evidence type="ECO:0000256" key="7">
    <source>
        <dbReference type="SAM" id="MobiDB-lite"/>
    </source>
</evidence>
<feature type="region of interest" description="Disordered" evidence="7">
    <location>
        <begin position="79"/>
        <end position="109"/>
    </location>
</feature>
<feature type="domain" description="Cytochrome c" evidence="9">
    <location>
        <begin position="46"/>
        <end position="216"/>
    </location>
</feature>
<evidence type="ECO:0000259" key="9">
    <source>
        <dbReference type="PROSITE" id="PS51007"/>
    </source>
</evidence>
<evidence type="ECO:0000256" key="8">
    <source>
        <dbReference type="SAM" id="SignalP"/>
    </source>
</evidence>
<dbReference type="GO" id="GO:0004130">
    <property type="term" value="F:cytochrome-c peroxidase activity"/>
    <property type="evidence" value="ECO:0007669"/>
    <property type="project" value="TreeGrafter"/>
</dbReference>
<dbReference type="InterPro" id="IPR004852">
    <property type="entry name" value="Di-haem_cyt_c_peroxidsae"/>
</dbReference>
<evidence type="ECO:0000256" key="1">
    <source>
        <dbReference type="ARBA" id="ARBA00004196"/>
    </source>
</evidence>
<proteinExistence type="predicted"/>
<dbReference type="AlphaFoldDB" id="A0A369TMM6"/>
<dbReference type="InterPro" id="IPR036909">
    <property type="entry name" value="Cyt_c-like_dom_sf"/>
</dbReference>
<protein>
    <submittedName>
        <fullName evidence="10">Cytochrome-c peroxidase</fullName>
    </submittedName>
</protein>
<dbReference type="Pfam" id="PF03150">
    <property type="entry name" value="CCP_MauG"/>
    <property type="match status" value="1"/>
</dbReference>
<keyword evidence="11" id="KW-1185">Reference proteome</keyword>
<dbReference type="SUPFAM" id="SSF46626">
    <property type="entry name" value="Cytochrome c"/>
    <property type="match status" value="2"/>
</dbReference>
<evidence type="ECO:0000256" key="4">
    <source>
        <dbReference type="ARBA" id="ARBA00023002"/>
    </source>
</evidence>
<evidence type="ECO:0000256" key="2">
    <source>
        <dbReference type="ARBA" id="ARBA00022617"/>
    </source>
</evidence>
<feature type="chain" id="PRO_5017034963" evidence="8">
    <location>
        <begin position="28"/>
        <end position="447"/>
    </location>
</feature>
<dbReference type="Proteomes" id="UP000253977">
    <property type="component" value="Unassembled WGS sequence"/>
</dbReference>
<dbReference type="InterPro" id="IPR009056">
    <property type="entry name" value="Cyt_c-like_dom"/>
</dbReference>
<reference evidence="10 11" key="1">
    <citation type="submission" date="2018-07" db="EMBL/GenBank/DDBJ databases">
        <title>Thalassococcus profundi sp. nov., a marine bacterium isolated from deep seawater of Okinawa Trough.</title>
        <authorList>
            <person name="Yu M."/>
        </authorList>
    </citation>
    <scope>NUCLEOTIDE SEQUENCE [LARGE SCALE GENOMIC DNA]</scope>
    <source>
        <strain evidence="10 11">WRAS1</strain>
    </source>
</reference>
<keyword evidence="5 6" id="KW-0408">Iron</keyword>
<dbReference type="EMBL" id="QPMK01000005">
    <property type="protein sequence ID" value="RDD66518.1"/>
    <property type="molecule type" value="Genomic_DNA"/>
</dbReference>
<keyword evidence="8" id="KW-0732">Signal</keyword>
<comment type="subcellular location">
    <subcellularLocation>
        <location evidence="1">Cell envelope</location>
    </subcellularLocation>
</comment>
<name>A0A369TMM6_9RHOB</name>
<keyword evidence="3 6" id="KW-0479">Metal-binding</keyword>
<accession>A0A369TMM6</accession>
<dbReference type="PANTHER" id="PTHR30600">
    <property type="entry name" value="CYTOCHROME C PEROXIDASE-RELATED"/>
    <property type="match status" value="1"/>
</dbReference>
<evidence type="ECO:0000256" key="6">
    <source>
        <dbReference type="PROSITE-ProRule" id="PRU00433"/>
    </source>
</evidence>
<gene>
    <name evidence="10" type="ORF">DU478_08705</name>
</gene>
<dbReference type="PROSITE" id="PS51007">
    <property type="entry name" value="CYTC"/>
    <property type="match status" value="2"/>
</dbReference>
<evidence type="ECO:0000313" key="11">
    <source>
        <dbReference type="Proteomes" id="UP000253977"/>
    </source>
</evidence>
<dbReference type="GO" id="GO:0020037">
    <property type="term" value="F:heme binding"/>
    <property type="evidence" value="ECO:0007669"/>
    <property type="project" value="InterPro"/>
</dbReference>
<dbReference type="Gene3D" id="1.10.760.10">
    <property type="entry name" value="Cytochrome c-like domain"/>
    <property type="match status" value="2"/>
</dbReference>
<keyword evidence="2 6" id="KW-0349">Heme</keyword>
<organism evidence="10 11">
    <name type="scientific">Thalassococcus profundi</name>
    <dbReference type="NCBI Taxonomy" id="2282382"/>
    <lineage>
        <taxon>Bacteria</taxon>
        <taxon>Pseudomonadati</taxon>
        <taxon>Pseudomonadota</taxon>
        <taxon>Alphaproteobacteria</taxon>
        <taxon>Rhodobacterales</taxon>
        <taxon>Roseobacteraceae</taxon>
        <taxon>Thalassococcus</taxon>
    </lineage>
</organism>